<organism evidence="2">
    <name type="scientific">marine sediment metagenome</name>
    <dbReference type="NCBI Taxonomy" id="412755"/>
    <lineage>
        <taxon>unclassified sequences</taxon>
        <taxon>metagenomes</taxon>
        <taxon>ecological metagenomes</taxon>
    </lineage>
</organism>
<gene>
    <name evidence="2" type="ORF">LCGC14_0194310</name>
</gene>
<protein>
    <submittedName>
        <fullName evidence="2">Uncharacterized protein</fullName>
    </submittedName>
</protein>
<dbReference type="EMBL" id="LAZR01000084">
    <property type="protein sequence ID" value="KKN93599.1"/>
    <property type="molecule type" value="Genomic_DNA"/>
</dbReference>
<sequence>MCIANVDITKALIYFHSSWAIALIIQYLYFGFALGTLNLILGWFPIYLIGLLVIFATYSAVEPEVEKTIPNI</sequence>
<reference evidence="2" key="1">
    <citation type="journal article" date="2015" name="Nature">
        <title>Complex archaea that bridge the gap between prokaryotes and eukaryotes.</title>
        <authorList>
            <person name="Spang A."/>
            <person name="Saw J.H."/>
            <person name="Jorgensen S.L."/>
            <person name="Zaremba-Niedzwiedzka K."/>
            <person name="Martijn J."/>
            <person name="Lind A.E."/>
            <person name="van Eijk R."/>
            <person name="Schleper C."/>
            <person name="Guy L."/>
            <person name="Ettema T.J."/>
        </authorList>
    </citation>
    <scope>NUCLEOTIDE SEQUENCE</scope>
</reference>
<accession>A0A0F9UPM9</accession>
<keyword evidence="1" id="KW-1133">Transmembrane helix</keyword>
<keyword evidence="1" id="KW-0812">Transmembrane</keyword>
<keyword evidence="1" id="KW-0472">Membrane</keyword>
<evidence type="ECO:0000256" key="1">
    <source>
        <dbReference type="SAM" id="Phobius"/>
    </source>
</evidence>
<evidence type="ECO:0000313" key="2">
    <source>
        <dbReference type="EMBL" id="KKN93599.1"/>
    </source>
</evidence>
<dbReference type="AlphaFoldDB" id="A0A0F9UPM9"/>
<feature type="transmembrane region" description="Helical" evidence="1">
    <location>
        <begin position="40"/>
        <end position="61"/>
    </location>
</feature>
<proteinExistence type="predicted"/>
<comment type="caution">
    <text evidence="2">The sequence shown here is derived from an EMBL/GenBank/DDBJ whole genome shotgun (WGS) entry which is preliminary data.</text>
</comment>
<feature type="transmembrane region" description="Helical" evidence="1">
    <location>
        <begin position="12"/>
        <end position="34"/>
    </location>
</feature>
<name>A0A0F9UPM9_9ZZZZ</name>